<protein>
    <submittedName>
        <fullName evidence="1">Uncharacterized protein</fullName>
    </submittedName>
</protein>
<comment type="caution">
    <text evidence="1">The sequence shown here is derived from an EMBL/GenBank/DDBJ whole genome shotgun (WGS) entry which is preliminary data.</text>
</comment>
<dbReference type="Proteomes" id="UP000542342">
    <property type="component" value="Unassembled WGS sequence"/>
</dbReference>
<keyword evidence="2" id="KW-1185">Reference proteome</keyword>
<evidence type="ECO:0000313" key="2">
    <source>
        <dbReference type="Proteomes" id="UP000542342"/>
    </source>
</evidence>
<proteinExistence type="predicted"/>
<dbReference type="RefSeq" id="WP_194538259.1">
    <property type="nucleotide sequence ID" value="NZ_JACEFB010000008.1"/>
</dbReference>
<dbReference type="AlphaFoldDB" id="A0A7V8VF57"/>
<reference evidence="1 2" key="1">
    <citation type="submission" date="2020-07" db="EMBL/GenBank/DDBJ databases">
        <title>Thermogemmata thermophila gen. nov., sp. nov., a novel moderate thermophilic planctomycete from a Kamchatka hot spring.</title>
        <authorList>
            <person name="Elcheninov A.G."/>
            <person name="Podosokorskaya O.A."/>
            <person name="Kovaleva O.L."/>
            <person name="Novikov A."/>
            <person name="Bonch-Osmolovskaya E.A."/>
            <person name="Toshchakov S.V."/>
            <person name="Kublanov I.V."/>
        </authorList>
    </citation>
    <scope>NUCLEOTIDE SEQUENCE [LARGE SCALE GENOMIC DNA]</scope>
    <source>
        <strain evidence="1 2">2918</strain>
    </source>
</reference>
<evidence type="ECO:0000313" key="1">
    <source>
        <dbReference type="EMBL" id="MBA2226817.1"/>
    </source>
</evidence>
<sequence length="653" mass="74146">MAASNPHRELMELLVQWAAWPAAARSRSLDVAVRLLADERIAWNVRRQAAARLLRLVPDRRRYVRPLVRALTRGLPRRQVWECLRWLQEEVPRCEALDRCVARWERRRRWRCPRCPLRLPLADFARHLWSDHGLIIDAAHRRVCSPRHLLLDLWKRWRQTRNPQWLDQAWFWGGEAALREWLRRTSASLEDLRPLLQQAAQEHCGLCPVCLSPVPASAPSPWPPLTLTPRRLSTFGWSVDYHPGPWWEIVTIQTPQRRSLVRFRPSSRLGACLAALGAAGLLLSVLPSSAGMAVLPVVCGLIYGLVRYLLRSPVPPEDRLIDAAWQYLVPELAWQQPDHLRFLIRLCQTSLGKGDPAKRRAVLQHILHHLQDQSVEGESEWWHLRGVAQWLEWCDALPAGIDRSMLLVSLLSPAFRGEVPWTYAEAVAAAYLAQPVEYGSLLRVQVLLCQEAFSSGWTPADLQLLCLALPALNQVLTPSGPQQWQYLYGLFQMKFIPAWSSGIVNVFECAQRWPHLTGRWLAAFPDLLWVERWDPAHEAVLGPILITARGVSLAGYFSLNPEADIRLIAQGNGLVFDDQVVYTSRPLPADLPQRLRDWLGVLDDFLRRLPAVSPEASEGPRRLLAAAARSCRHCRTSAIISPGGIGRRLASAP</sequence>
<name>A0A7V8VF57_9BACT</name>
<gene>
    <name evidence="1" type="ORF">H0921_11660</name>
</gene>
<organism evidence="1 2">
    <name type="scientific">Thermogemmata fonticola</name>
    <dbReference type="NCBI Taxonomy" id="2755323"/>
    <lineage>
        <taxon>Bacteria</taxon>
        <taxon>Pseudomonadati</taxon>
        <taxon>Planctomycetota</taxon>
        <taxon>Planctomycetia</taxon>
        <taxon>Gemmatales</taxon>
        <taxon>Gemmataceae</taxon>
        <taxon>Thermogemmata</taxon>
    </lineage>
</organism>
<accession>A0A7V8VF57</accession>
<dbReference type="EMBL" id="JACEFB010000008">
    <property type="protein sequence ID" value="MBA2226817.1"/>
    <property type="molecule type" value="Genomic_DNA"/>
</dbReference>